<organism evidence="1 2">
    <name type="scientific">Hungatella hathewayi DSM 13479</name>
    <dbReference type="NCBI Taxonomy" id="566550"/>
    <lineage>
        <taxon>Bacteria</taxon>
        <taxon>Bacillati</taxon>
        <taxon>Bacillota</taxon>
        <taxon>Clostridia</taxon>
        <taxon>Lachnospirales</taxon>
        <taxon>Lachnospiraceae</taxon>
        <taxon>Hungatella</taxon>
    </lineage>
</organism>
<dbReference type="Proteomes" id="UP000004968">
    <property type="component" value="Unassembled WGS sequence"/>
</dbReference>
<dbReference type="EMBL" id="ACIO01000191">
    <property type="protein sequence ID" value="EFC99336.1"/>
    <property type="molecule type" value="Genomic_DNA"/>
</dbReference>
<gene>
    <name evidence="1" type="ORF">CLOSTHATH_02453</name>
</gene>
<sequence length="64" mass="7427">MAPHHKAVFVSNVYSFYDYNTSGIQKKELPVQLLRRLIFCRSNAVPSYKEKPELLNNQGFSGFF</sequence>
<evidence type="ECO:0000313" key="1">
    <source>
        <dbReference type="EMBL" id="EFC99336.1"/>
    </source>
</evidence>
<comment type="caution">
    <text evidence="1">The sequence shown here is derived from an EMBL/GenBank/DDBJ whole genome shotgun (WGS) entry which is preliminary data.</text>
</comment>
<dbReference type="AlphaFoldDB" id="D3AFR8"/>
<protein>
    <submittedName>
        <fullName evidence="1">Uncharacterized protein</fullName>
    </submittedName>
</protein>
<dbReference type="HOGENOM" id="CLU_2861673_0_0_9"/>
<proteinExistence type="predicted"/>
<evidence type="ECO:0000313" key="2">
    <source>
        <dbReference type="Proteomes" id="UP000004968"/>
    </source>
</evidence>
<reference evidence="1 2" key="1">
    <citation type="submission" date="2010-01" db="EMBL/GenBank/DDBJ databases">
        <authorList>
            <person name="Weinstock G."/>
            <person name="Sodergren E."/>
            <person name="Clifton S."/>
            <person name="Fulton L."/>
            <person name="Fulton B."/>
            <person name="Courtney L."/>
            <person name="Fronick C."/>
            <person name="Harrison M."/>
            <person name="Strong C."/>
            <person name="Farmer C."/>
            <person name="Delahaunty K."/>
            <person name="Markovic C."/>
            <person name="Hall O."/>
            <person name="Minx P."/>
            <person name="Tomlinson C."/>
            <person name="Mitreva M."/>
            <person name="Nelson J."/>
            <person name="Hou S."/>
            <person name="Wollam A."/>
            <person name="Pepin K.H."/>
            <person name="Johnson M."/>
            <person name="Bhonagiri V."/>
            <person name="Nash W.E."/>
            <person name="Warren W."/>
            <person name="Chinwalla A."/>
            <person name="Mardis E.R."/>
            <person name="Wilson R.K."/>
        </authorList>
    </citation>
    <scope>NUCLEOTIDE SEQUENCE [LARGE SCALE GENOMIC DNA]</scope>
    <source>
        <strain evidence="1 2">DSM 13479</strain>
    </source>
</reference>
<name>D3AFR8_9FIRM</name>
<accession>D3AFR8</accession>